<sequence>MDYMAKWSIDPNRRSQGYAPNKPNQEAYFKAEHEHFASRQVLVTSTAEGDNQIKQWNDHMSLQSTIQQLRNRFHERKRQISAEEAGFCTDEATCDFELGQTIRKRAAPNPVKAKMKLAKYWNALKPVVQTNTLMSNMLVLTK</sequence>
<dbReference type="Proteomes" id="UP000828390">
    <property type="component" value="Unassembled WGS sequence"/>
</dbReference>
<accession>A0A9D4D646</accession>
<keyword evidence="2" id="KW-1185">Reference proteome</keyword>
<reference evidence="1" key="1">
    <citation type="journal article" date="2019" name="bioRxiv">
        <title>The Genome of the Zebra Mussel, Dreissena polymorpha: A Resource for Invasive Species Research.</title>
        <authorList>
            <person name="McCartney M.A."/>
            <person name="Auch B."/>
            <person name="Kono T."/>
            <person name="Mallez S."/>
            <person name="Zhang Y."/>
            <person name="Obille A."/>
            <person name="Becker A."/>
            <person name="Abrahante J.E."/>
            <person name="Garbe J."/>
            <person name="Badalamenti J.P."/>
            <person name="Herman A."/>
            <person name="Mangelson H."/>
            <person name="Liachko I."/>
            <person name="Sullivan S."/>
            <person name="Sone E.D."/>
            <person name="Koren S."/>
            <person name="Silverstein K.A.T."/>
            <person name="Beckman K.B."/>
            <person name="Gohl D.M."/>
        </authorList>
    </citation>
    <scope>NUCLEOTIDE SEQUENCE</scope>
    <source>
        <strain evidence="1">Duluth1</strain>
        <tissue evidence="1">Whole animal</tissue>
    </source>
</reference>
<organism evidence="1 2">
    <name type="scientific">Dreissena polymorpha</name>
    <name type="common">Zebra mussel</name>
    <name type="synonym">Mytilus polymorpha</name>
    <dbReference type="NCBI Taxonomy" id="45954"/>
    <lineage>
        <taxon>Eukaryota</taxon>
        <taxon>Metazoa</taxon>
        <taxon>Spiralia</taxon>
        <taxon>Lophotrochozoa</taxon>
        <taxon>Mollusca</taxon>
        <taxon>Bivalvia</taxon>
        <taxon>Autobranchia</taxon>
        <taxon>Heteroconchia</taxon>
        <taxon>Euheterodonta</taxon>
        <taxon>Imparidentia</taxon>
        <taxon>Neoheterodontei</taxon>
        <taxon>Myida</taxon>
        <taxon>Dreissenoidea</taxon>
        <taxon>Dreissenidae</taxon>
        <taxon>Dreissena</taxon>
    </lineage>
</organism>
<comment type="caution">
    <text evidence="1">The sequence shown here is derived from an EMBL/GenBank/DDBJ whole genome shotgun (WGS) entry which is preliminary data.</text>
</comment>
<name>A0A9D4D646_DREPO</name>
<dbReference type="EMBL" id="JAIWYP010000011">
    <property type="protein sequence ID" value="KAH3738649.1"/>
    <property type="molecule type" value="Genomic_DNA"/>
</dbReference>
<evidence type="ECO:0000313" key="1">
    <source>
        <dbReference type="EMBL" id="KAH3738649.1"/>
    </source>
</evidence>
<protein>
    <submittedName>
        <fullName evidence="1">Uncharacterized protein</fullName>
    </submittedName>
</protein>
<reference evidence="1" key="2">
    <citation type="submission" date="2020-11" db="EMBL/GenBank/DDBJ databases">
        <authorList>
            <person name="McCartney M.A."/>
            <person name="Auch B."/>
            <person name="Kono T."/>
            <person name="Mallez S."/>
            <person name="Becker A."/>
            <person name="Gohl D.M."/>
            <person name="Silverstein K.A.T."/>
            <person name="Koren S."/>
            <person name="Bechman K.B."/>
            <person name="Herman A."/>
            <person name="Abrahante J.E."/>
            <person name="Garbe J."/>
        </authorList>
    </citation>
    <scope>NUCLEOTIDE SEQUENCE</scope>
    <source>
        <strain evidence="1">Duluth1</strain>
        <tissue evidence="1">Whole animal</tissue>
    </source>
</reference>
<proteinExistence type="predicted"/>
<dbReference type="AlphaFoldDB" id="A0A9D4D646"/>
<gene>
    <name evidence="1" type="ORF">DPMN_045288</name>
</gene>
<evidence type="ECO:0000313" key="2">
    <source>
        <dbReference type="Proteomes" id="UP000828390"/>
    </source>
</evidence>